<dbReference type="SUPFAM" id="SSF55608">
    <property type="entry name" value="Homing endonucleases"/>
    <property type="match status" value="2"/>
</dbReference>
<comment type="caution">
    <text evidence="2">The sequence shown here is derived from an EMBL/GenBank/DDBJ whole genome shotgun (WGS) entry which is preliminary data.</text>
</comment>
<evidence type="ECO:0000259" key="1">
    <source>
        <dbReference type="Pfam" id="PF14528"/>
    </source>
</evidence>
<sequence>MRPKGKNIIWNCDIAYVVGLITTDGSLSNDGRHIDFTSNDTQLIKTFKNCLKIKNRIAAKISGYTRKKSSFRIQFGNIILYRWLVNIGLMPNKTKKLTTLKIPDRYFFHFLRGHLDGDGCIRRFQDPIYPNSQRLYILFNSASLVHLKWIQTTAKRLININGFFRKSESMHILTYAKKESLALLLKLYPNSKAPCLKRKYKIIHDLVKMPR</sequence>
<proteinExistence type="predicted"/>
<dbReference type="EMBL" id="PFGY01000023">
    <property type="protein sequence ID" value="PIW76556.1"/>
    <property type="molecule type" value="Genomic_DNA"/>
</dbReference>
<dbReference type="Gene3D" id="3.10.28.10">
    <property type="entry name" value="Homing endonucleases"/>
    <property type="match status" value="1"/>
</dbReference>
<name>A0A2M7IJ39_9BACT</name>
<feature type="domain" description="Homing endonuclease LAGLIDADG" evidence="1">
    <location>
        <begin position="13"/>
        <end position="64"/>
    </location>
</feature>
<dbReference type="Pfam" id="PF14528">
    <property type="entry name" value="LAGLIDADG_3"/>
    <property type="match status" value="1"/>
</dbReference>
<dbReference type="GO" id="GO:0004519">
    <property type="term" value="F:endonuclease activity"/>
    <property type="evidence" value="ECO:0007669"/>
    <property type="project" value="InterPro"/>
</dbReference>
<dbReference type="InterPro" id="IPR004860">
    <property type="entry name" value="LAGLIDADG_dom"/>
</dbReference>
<organism evidence="2 3">
    <name type="scientific">Candidatus Portnoybacteria bacterium CG_4_8_14_3_um_filter_40_10</name>
    <dbReference type="NCBI Taxonomy" id="1974801"/>
    <lineage>
        <taxon>Bacteria</taxon>
        <taxon>Candidatus Portnoyibacteriota</taxon>
    </lineage>
</organism>
<reference evidence="3" key="1">
    <citation type="submission" date="2017-09" db="EMBL/GenBank/DDBJ databases">
        <title>Depth-based differentiation of microbial function through sediment-hosted aquifers and enrichment of novel symbionts in the deep terrestrial subsurface.</title>
        <authorList>
            <person name="Probst A.J."/>
            <person name="Ladd B."/>
            <person name="Jarett J.K."/>
            <person name="Geller-Mcgrath D.E."/>
            <person name="Sieber C.M.K."/>
            <person name="Emerson J.B."/>
            <person name="Anantharaman K."/>
            <person name="Thomas B.C."/>
            <person name="Malmstrom R."/>
            <person name="Stieglmeier M."/>
            <person name="Klingl A."/>
            <person name="Woyke T."/>
            <person name="Ryan C.M."/>
            <person name="Banfield J.F."/>
        </authorList>
    </citation>
    <scope>NUCLEOTIDE SEQUENCE [LARGE SCALE GENOMIC DNA]</scope>
</reference>
<accession>A0A2M7IJ39</accession>
<protein>
    <recommendedName>
        <fullName evidence="1">Homing endonuclease LAGLIDADG domain-containing protein</fullName>
    </recommendedName>
</protein>
<dbReference type="Proteomes" id="UP000229561">
    <property type="component" value="Unassembled WGS sequence"/>
</dbReference>
<dbReference type="InterPro" id="IPR027434">
    <property type="entry name" value="Homing_endonucl"/>
</dbReference>
<evidence type="ECO:0000313" key="3">
    <source>
        <dbReference type="Proteomes" id="UP000229561"/>
    </source>
</evidence>
<dbReference type="AlphaFoldDB" id="A0A2M7IJ39"/>
<gene>
    <name evidence="2" type="ORF">CO001_00765</name>
</gene>
<evidence type="ECO:0000313" key="2">
    <source>
        <dbReference type="EMBL" id="PIW76556.1"/>
    </source>
</evidence>